<protein>
    <submittedName>
        <fullName evidence="9">Tyrosine-type recombinase/integrase</fullName>
    </submittedName>
</protein>
<evidence type="ECO:0000256" key="3">
    <source>
        <dbReference type="ARBA" id="ARBA00022908"/>
    </source>
</evidence>
<dbReference type="InterPro" id="IPR050090">
    <property type="entry name" value="Tyrosine_recombinase_XerCD"/>
</dbReference>
<dbReference type="InterPro" id="IPR011010">
    <property type="entry name" value="DNA_brk_join_enz"/>
</dbReference>
<organism evidence="9 10">
    <name type="scientific">Ruminiclostridium herbifermentans</name>
    <dbReference type="NCBI Taxonomy" id="2488810"/>
    <lineage>
        <taxon>Bacteria</taxon>
        <taxon>Bacillati</taxon>
        <taxon>Bacillota</taxon>
        <taxon>Clostridia</taxon>
        <taxon>Eubacteriales</taxon>
        <taxon>Oscillospiraceae</taxon>
        <taxon>Ruminiclostridium</taxon>
    </lineage>
</organism>
<feature type="domain" description="Tyr recombinase" evidence="7">
    <location>
        <begin position="116"/>
        <end position="313"/>
    </location>
</feature>
<dbReference type="InterPro" id="IPR004107">
    <property type="entry name" value="Integrase_SAM-like_N"/>
</dbReference>
<dbReference type="Pfam" id="PF00589">
    <property type="entry name" value="Phage_integrase"/>
    <property type="match status" value="1"/>
</dbReference>
<evidence type="ECO:0000259" key="8">
    <source>
        <dbReference type="PROSITE" id="PS51900"/>
    </source>
</evidence>
<evidence type="ECO:0000256" key="5">
    <source>
        <dbReference type="ARBA" id="ARBA00023172"/>
    </source>
</evidence>
<keyword evidence="10" id="KW-1185">Reference proteome</keyword>
<dbReference type="InterPro" id="IPR010998">
    <property type="entry name" value="Integrase_recombinase_N"/>
</dbReference>
<dbReference type="InterPro" id="IPR044068">
    <property type="entry name" value="CB"/>
</dbReference>
<accession>A0A7H1VMV0</accession>
<keyword evidence="3" id="KW-0229">DNA integration</keyword>
<dbReference type="GO" id="GO:0003677">
    <property type="term" value="F:DNA binding"/>
    <property type="evidence" value="ECO:0007669"/>
    <property type="project" value="UniProtKB-UniRule"/>
</dbReference>
<keyword evidence="5" id="KW-0233">DNA recombination</keyword>
<dbReference type="SUPFAM" id="SSF56349">
    <property type="entry name" value="DNA breaking-rejoining enzymes"/>
    <property type="match status" value="1"/>
</dbReference>
<evidence type="ECO:0000256" key="1">
    <source>
        <dbReference type="ARBA" id="ARBA00003283"/>
    </source>
</evidence>
<dbReference type="InterPro" id="IPR013762">
    <property type="entry name" value="Integrase-like_cat_sf"/>
</dbReference>
<feature type="domain" description="Core-binding (CB)" evidence="8">
    <location>
        <begin position="6"/>
        <end position="88"/>
    </location>
</feature>
<sequence length="324" mass="37123">MLNSGNNYKLQDDNYTKTLSESTKRAYMKDIKDFFGVVDLTSITIEQIRNVNLTTSQEFKQRLEDEGKSTSTINRKLTALSNFYRYLCRRDVGIMEYNPFLSEEGTVRMYQDKRYSNTRCLTVDEVKRLLKAIENDDAILQLRNTIIVLALATTGMRRAELTHIRIGDIKIQDCKDVIELTQGTKGRKSRYVVVSDSLKVMIDKYIAMRGLDYTHKNVYLLANHAHNNFIHTNDILTESTIYRVIKSIADKAGIDASSISPNCLRNTFITRSRELGLDIQDIADMVGHTSISTTQRYFQTNRVISNSPADMFLGDNLNHSKKQT</sequence>
<evidence type="ECO:0000256" key="2">
    <source>
        <dbReference type="ARBA" id="ARBA00008857"/>
    </source>
</evidence>
<dbReference type="CDD" id="cd00397">
    <property type="entry name" value="DNA_BRE_C"/>
    <property type="match status" value="1"/>
</dbReference>
<dbReference type="GO" id="GO:0006310">
    <property type="term" value="P:DNA recombination"/>
    <property type="evidence" value="ECO:0007669"/>
    <property type="project" value="UniProtKB-KW"/>
</dbReference>
<comment type="similarity">
    <text evidence="2">Belongs to the 'phage' integrase family.</text>
</comment>
<dbReference type="PROSITE" id="PS51900">
    <property type="entry name" value="CB"/>
    <property type="match status" value="1"/>
</dbReference>
<evidence type="ECO:0000313" key="9">
    <source>
        <dbReference type="EMBL" id="QNU66712.1"/>
    </source>
</evidence>
<dbReference type="Gene3D" id="1.10.150.130">
    <property type="match status" value="1"/>
</dbReference>
<reference evidence="9 10" key="1">
    <citation type="submission" date="2020-09" db="EMBL/GenBank/DDBJ databases">
        <title>Characterization and genome sequencing of Ruminiclostridium sp. nov. MA18.</title>
        <authorList>
            <person name="Rettenmaier R."/>
            <person name="Kowollik M.-L."/>
            <person name="Liebl W."/>
            <person name="Zverlov V."/>
        </authorList>
    </citation>
    <scope>NUCLEOTIDE SEQUENCE [LARGE SCALE GENOMIC DNA]</scope>
    <source>
        <strain evidence="9 10">MA18</strain>
    </source>
</reference>
<evidence type="ECO:0000259" key="7">
    <source>
        <dbReference type="PROSITE" id="PS51898"/>
    </source>
</evidence>
<dbReference type="PROSITE" id="PS51898">
    <property type="entry name" value="TYR_RECOMBINASE"/>
    <property type="match status" value="1"/>
</dbReference>
<keyword evidence="4 6" id="KW-0238">DNA-binding</keyword>
<dbReference type="Proteomes" id="UP000306409">
    <property type="component" value="Chromosome"/>
</dbReference>
<evidence type="ECO:0000313" key="10">
    <source>
        <dbReference type="Proteomes" id="UP000306409"/>
    </source>
</evidence>
<evidence type="ECO:0000256" key="6">
    <source>
        <dbReference type="PROSITE-ProRule" id="PRU01248"/>
    </source>
</evidence>
<comment type="function">
    <text evidence="1">Site-specific tyrosine recombinase, which acts by catalyzing the cutting and rejoining of the recombining DNA molecules.</text>
</comment>
<dbReference type="Pfam" id="PF02899">
    <property type="entry name" value="Phage_int_SAM_1"/>
    <property type="match status" value="1"/>
</dbReference>
<dbReference type="PANTHER" id="PTHR30349">
    <property type="entry name" value="PHAGE INTEGRASE-RELATED"/>
    <property type="match status" value="1"/>
</dbReference>
<gene>
    <name evidence="9" type="ORF">EHE19_018020</name>
</gene>
<dbReference type="KEGG" id="rher:EHE19_018020"/>
<dbReference type="RefSeq" id="WP_171003559.1">
    <property type="nucleotide sequence ID" value="NZ_CP061336.1"/>
</dbReference>
<proteinExistence type="inferred from homology"/>
<dbReference type="Gene3D" id="1.10.443.10">
    <property type="entry name" value="Intergrase catalytic core"/>
    <property type="match status" value="1"/>
</dbReference>
<name>A0A7H1VMV0_9FIRM</name>
<dbReference type="AlphaFoldDB" id="A0A7H1VMV0"/>
<dbReference type="InterPro" id="IPR002104">
    <property type="entry name" value="Integrase_catalytic"/>
</dbReference>
<dbReference type="EMBL" id="CP061336">
    <property type="protein sequence ID" value="QNU66712.1"/>
    <property type="molecule type" value="Genomic_DNA"/>
</dbReference>
<dbReference type="GO" id="GO:0015074">
    <property type="term" value="P:DNA integration"/>
    <property type="evidence" value="ECO:0007669"/>
    <property type="project" value="UniProtKB-KW"/>
</dbReference>
<evidence type="ECO:0000256" key="4">
    <source>
        <dbReference type="ARBA" id="ARBA00023125"/>
    </source>
</evidence>
<dbReference type="PANTHER" id="PTHR30349:SF41">
    <property type="entry name" value="INTEGRASE_RECOMBINASE PROTEIN MJ0367-RELATED"/>
    <property type="match status" value="1"/>
</dbReference>